<feature type="compositionally biased region" description="Basic residues" evidence="7">
    <location>
        <begin position="1409"/>
        <end position="1430"/>
    </location>
</feature>
<dbReference type="PROSITE" id="PS50827">
    <property type="entry name" value="DDT"/>
    <property type="match status" value="1"/>
</dbReference>
<keyword evidence="4" id="KW-0862">Zinc</keyword>
<dbReference type="CDD" id="cd15517">
    <property type="entry name" value="PHD_TCF19_like"/>
    <property type="match status" value="1"/>
</dbReference>
<dbReference type="InterPro" id="IPR019786">
    <property type="entry name" value="Zinc_finger_PHD-type_CS"/>
</dbReference>
<dbReference type="SMART" id="SM00249">
    <property type="entry name" value="PHD"/>
    <property type="match status" value="2"/>
</dbReference>
<dbReference type="InterPro" id="IPR001965">
    <property type="entry name" value="Znf_PHD"/>
</dbReference>
<feature type="region of interest" description="Disordered" evidence="7">
    <location>
        <begin position="247"/>
        <end position="269"/>
    </location>
</feature>
<feature type="region of interest" description="Disordered" evidence="7">
    <location>
        <begin position="1401"/>
        <end position="1437"/>
    </location>
</feature>
<evidence type="ECO:0000256" key="2">
    <source>
        <dbReference type="ARBA" id="ARBA00022723"/>
    </source>
</evidence>
<comment type="caution">
    <text evidence="10">The sequence shown here is derived from an EMBL/GenBank/DDBJ whole genome shotgun (WGS) entry which is preliminary data.</text>
</comment>
<dbReference type="InterPro" id="IPR056618">
    <property type="entry name" value="Chromo_PTM"/>
</dbReference>
<feature type="region of interest" description="Disordered" evidence="7">
    <location>
        <begin position="174"/>
        <end position="210"/>
    </location>
</feature>
<dbReference type="SUPFAM" id="SSF57903">
    <property type="entry name" value="FYVE/PHD zinc finger"/>
    <property type="match status" value="2"/>
</dbReference>
<evidence type="ECO:0000256" key="7">
    <source>
        <dbReference type="SAM" id="MobiDB-lite"/>
    </source>
</evidence>
<feature type="region of interest" description="Disordered" evidence="7">
    <location>
        <begin position="1359"/>
        <end position="1383"/>
    </location>
</feature>
<keyword evidence="11" id="KW-1185">Reference proteome</keyword>
<dbReference type="SMART" id="SM00571">
    <property type="entry name" value="DDT"/>
    <property type="match status" value="1"/>
</dbReference>
<dbReference type="InterPro" id="IPR013083">
    <property type="entry name" value="Znf_RING/FYVE/PHD"/>
</dbReference>
<evidence type="ECO:0000256" key="3">
    <source>
        <dbReference type="ARBA" id="ARBA00022771"/>
    </source>
</evidence>
<keyword evidence="3 6" id="KW-0863">Zinc-finger</keyword>
<keyword evidence="2" id="KW-0479">Metal-binding</keyword>
<evidence type="ECO:0000313" key="10">
    <source>
        <dbReference type="EMBL" id="KAK1390858.1"/>
    </source>
</evidence>
<feature type="compositionally biased region" description="Basic and acidic residues" evidence="7">
    <location>
        <begin position="1615"/>
        <end position="1626"/>
    </location>
</feature>
<evidence type="ECO:0000256" key="5">
    <source>
        <dbReference type="ARBA" id="ARBA00023242"/>
    </source>
</evidence>
<sequence>MEYVGRKVRKEWPGPERGVYNGTVNSYDSETELFQISYRNGDSECLRVEDLVSILDEDELTDVVDSRTLKRLKCDDSGTFSSNNVVVVDNCGNDDRIVDLNLNGLDLNVPLDGDVVECMDLDGEKAGSRADVIDLNVNVSDDGNGETKVGGDSLENPRKELGFDLNLGVESDKKEVDGCRDDVNGEDKVGSVSVMPVDPAGNSSGTVNEVGKGGVLEANHVDEGGDLKDLAKEPSNCTSVAVDVCDKNDESTPKVNSRKRRKKAESVDRATPTILRRSARRGGIPATSVQVDVPAEVFLDEAKHEPQSPQGRVVVEEKKVVLDCKESEECNNFPTKPELPPSSDNLNLDDIPICDVFSVYSFLRSFSTLLFLSPFELGDFVAALRCKTPSLLFDYIHLSLLQILRKHLESLSDESSESASMCLRSLNWNFLDLITWPIFMVEYLLTHHSVLSPSFDLSQLKLFESDYYKQPASVKIEMLQCLCDDVNEVDIIRSELNKRTLETDPSIDFDRKTAFETPKKARAVIDVSGTSWNSEVVDETADWNSDECYLCRMDGSLICCDGCPAAFHARCVGVTTSLLPEGDWYCPECNISKGSPLKRAEKPIRGAILLGTDPYDRIFYNSCGYLLVSDSADIEFPFRYYHVNDFTAVLEAIKSSHLFYNTLLTAIMKYWNVSAKVTSEIGSQSVTVSIDYMSHRQMHAEPLVPRALVPLETCLEDNTREKGKLFDKSSVSTISGNFSEPEVLDNSMNASFQLESSGGAAENSQSIKGTRNLKTKGLNRNKDAGVSTKSDVLEKSVYEEHTALMSTKLDIEIEKDTQLADSGSIPSNIRELMTDGQCGTGYVNFYSFARTASLAAEVLHKASYKVSEKSRMSVEELISAQLKVFSNIPIEFRWSSIHNLDVEKEKCGWCISCKYPEEGGDCLFIIKDEGSFLKRNTSELLGIQSSNEGHFIDLISHILCVEDRLHGLLLGPWLNPHYSIIWSKAICGSSDITSVKHFLLTLESNLHSRALSADWHKQVDSVTTLGSASHIMSMSSKNGIGRRRPKFSDLEPKPSLKAASGLVQLWWRGGRISRGLFKWKVLPRSLVSNAARQGGNKKIPGIFYSDSSDNAKRSRSVAWRASVEASSNVQELAIQVRELDANIKWDTFENIKLLSKMDKEFGKSVRFFKKVIIRRKSLEGTIGKYLLDFGKRRFIPDTVTKHGSMLEDSSSLRKKYWLEESYVPLHLLKSFEDKRIARNMTKTSDIKHQESGKVSEKFSKKAGFAYLFSKAERPEYHQCGLCKKDVLIREAVHCQYCEGVFHKKHVTKSTGSITSKCTYTCRKCQDGACVKVGKKKGRPKLLKGNTSMKGKRSAYAKSSISAVKGKQLKQSNSSKKNSVVPLRRSTRKVKLISRQGETVRSLNKGKQTTFKKGKRPKKPKYPKKSKKAKITQKQNSTEQGVWQKKRTVVCHPYWLNGLRLSRKPNDERIMQFRREKLILALEQTNAILDKPQCSLCRETEFTSTLNYVCCEICREWFHGDAFGLTVEKTGILIGFRCCGCRSKAPSVCPHMPAIGADEVDLDGSNAVGFRGSEEAAYNSPAPENEQHAGTDPVSSDILNQLAECERPLVGLEQSTEGRHDCKENDGRPANMSIGCNENDKVEDGLLEEGGLSVMEGTQT</sequence>
<feature type="domain" description="DDT" evidence="9">
    <location>
        <begin position="350"/>
        <end position="410"/>
    </location>
</feature>
<evidence type="ECO:0000313" key="11">
    <source>
        <dbReference type="Proteomes" id="UP001237642"/>
    </source>
</evidence>
<dbReference type="Pfam" id="PF24294">
    <property type="entry name" value="Chromo_PTM"/>
    <property type="match status" value="1"/>
</dbReference>
<evidence type="ECO:0000256" key="1">
    <source>
        <dbReference type="ARBA" id="ARBA00004123"/>
    </source>
</evidence>
<evidence type="ECO:0000256" key="6">
    <source>
        <dbReference type="PROSITE-ProRule" id="PRU00146"/>
    </source>
</evidence>
<organism evidence="10 11">
    <name type="scientific">Heracleum sosnowskyi</name>
    <dbReference type="NCBI Taxonomy" id="360622"/>
    <lineage>
        <taxon>Eukaryota</taxon>
        <taxon>Viridiplantae</taxon>
        <taxon>Streptophyta</taxon>
        <taxon>Embryophyta</taxon>
        <taxon>Tracheophyta</taxon>
        <taxon>Spermatophyta</taxon>
        <taxon>Magnoliopsida</taxon>
        <taxon>eudicotyledons</taxon>
        <taxon>Gunneridae</taxon>
        <taxon>Pentapetalae</taxon>
        <taxon>asterids</taxon>
        <taxon>campanulids</taxon>
        <taxon>Apiales</taxon>
        <taxon>Apiaceae</taxon>
        <taxon>Apioideae</taxon>
        <taxon>apioid superclade</taxon>
        <taxon>Tordylieae</taxon>
        <taxon>Tordyliinae</taxon>
        <taxon>Heracleum</taxon>
    </lineage>
</organism>
<dbReference type="InterPro" id="IPR019787">
    <property type="entry name" value="Znf_PHD-finger"/>
</dbReference>
<dbReference type="Proteomes" id="UP001237642">
    <property type="component" value="Unassembled WGS sequence"/>
</dbReference>
<accession>A0AAD8N0Y5</accession>
<reference evidence="10" key="2">
    <citation type="submission" date="2023-05" db="EMBL/GenBank/DDBJ databases">
        <authorList>
            <person name="Schelkunov M.I."/>
        </authorList>
    </citation>
    <scope>NUCLEOTIDE SEQUENCE</scope>
    <source>
        <strain evidence="10">Hsosn_3</strain>
        <tissue evidence="10">Leaf</tissue>
    </source>
</reference>
<feature type="domain" description="PHD-type" evidence="8">
    <location>
        <begin position="545"/>
        <end position="592"/>
    </location>
</feature>
<name>A0AAD8N0Y5_9APIA</name>
<dbReference type="CDD" id="cd15532">
    <property type="entry name" value="PHD2_CHD_II"/>
    <property type="match status" value="1"/>
</dbReference>
<comment type="subcellular location">
    <subcellularLocation>
        <location evidence="1">Nucleus</location>
    </subcellularLocation>
</comment>
<dbReference type="InterPro" id="IPR011011">
    <property type="entry name" value="Znf_FYVE_PHD"/>
</dbReference>
<dbReference type="PROSITE" id="PS01359">
    <property type="entry name" value="ZF_PHD_1"/>
    <property type="match status" value="1"/>
</dbReference>
<dbReference type="GO" id="GO:0005634">
    <property type="term" value="C:nucleus"/>
    <property type="evidence" value="ECO:0007669"/>
    <property type="project" value="UniProtKB-SubCell"/>
</dbReference>
<protein>
    <submittedName>
        <fullName evidence="10">DNA binding,zinc ion binding,DNA binding</fullName>
    </submittedName>
</protein>
<feature type="compositionally biased region" description="Low complexity" evidence="7">
    <location>
        <begin position="1368"/>
        <end position="1378"/>
    </location>
</feature>
<dbReference type="GO" id="GO:0008270">
    <property type="term" value="F:zinc ion binding"/>
    <property type="evidence" value="ECO:0007669"/>
    <property type="project" value="UniProtKB-KW"/>
</dbReference>
<feature type="region of interest" description="Disordered" evidence="7">
    <location>
        <begin position="754"/>
        <end position="787"/>
    </location>
</feature>
<keyword evidence="5" id="KW-0539">Nucleus</keyword>
<evidence type="ECO:0000256" key="4">
    <source>
        <dbReference type="ARBA" id="ARBA00022833"/>
    </source>
</evidence>
<dbReference type="InterPro" id="IPR047365">
    <property type="entry name" value="Tudor_AtPTM-like"/>
</dbReference>
<feature type="region of interest" description="Disordered" evidence="7">
    <location>
        <begin position="1574"/>
        <end position="1593"/>
    </location>
</feature>
<evidence type="ECO:0000259" key="8">
    <source>
        <dbReference type="PROSITE" id="PS50016"/>
    </source>
</evidence>
<dbReference type="PROSITE" id="PS50016">
    <property type="entry name" value="ZF_PHD_2"/>
    <property type="match status" value="1"/>
</dbReference>
<dbReference type="InterPro" id="IPR018501">
    <property type="entry name" value="DDT_dom"/>
</dbReference>
<feature type="region of interest" description="Disordered" evidence="7">
    <location>
        <begin position="1609"/>
        <end position="1659"/>
    </location>
</feature>
<proteinExistence type="predicted"/>
<dbReference type="Gene3D" id="3.30.40.10">
    <property type="entry name" value="Zinc/RING finger domain, C3HC4 (zinc finger)"/>
    <property type="match status" value="2"/>
</dbReference>
<dbReference type="EMBL" id="JAUIZM010000004">
    <property type="protein sequence ID" value="KAK1390858.1"/>
    <property type="molecule type" value="Genomic_DNA"/>
</dbReference>
<feature type="compositionally biased region" description="Polar residues" evidence="7">
    <location>
        <begin position="754"/>
        <end position="769"/>
    </location>
</feature>
<dbReference type="Pfam" id="PF21743">
    <property type="entry name" value="PTM_DIR17_Tudor"/>
    <property type="match status" value="1"/>
</dbReference>
<evidence type="ECO:0000259" key="9">
    <source>
        <dbReference type="PROSITE" id="PS50827"/>
    </source>
</evidence>
<reference evidence="10" key="1">
    <citation type="submission" date="2023-02" db="EMBL/GenBank/DDBJ databases">
        <title>Genome of toxic invasive species Heracleum sosnowskyi carries increased number of genes despite the absence of recent whole-genome duplications.</title>
        <authorList>
            <person name="Schelkunov M."/>
            <person name="Shtratnikova V."/>
            <person name="Makarenko M."/>
            <person name="Klepikova A."/>
            <person name="Omelchenko D."/>
            <person name="Novikova G."/>
            <person name="Obukhova E."/>
            <person name="Bogdanov V."/>
            <person name="Penin A."/>
            <person name="Logacheva M."/>
        </authorList>
    </citation>
    <scope>NUCLEOTIDE SEQUENCE</scope>
    <source>
        <strain evidence="10">Hsosn_3</strain>
        <tissue evidence="10">Leaf</tissue>
    </source>
</reference>
<dbReference type="PANTHER" id="PTHR46508">
    <property type="entry name" value="PHD FINGER FAMILY PROTEIN"/>
    <property type="match status" value="1"/>
</dbReference>
<feature type="compositionally biased region" description="Basic and acidic residues" evidence="7">
    <location>
        <begin position="174"/>
        <end position="189"/>
    </location>
</feature>
<dbReference type="Pfam" id="PF02791">
    <property type="entry name" value="DDT"/>
    <property type="match status" value="1"/>
</dbReference>
<dbReference type="PANTHER" id="PTHR46508:SF5">
    <property type="entry name" value="PHD-FINGER AND DNA BINDING DOMAIN-CONTAINING PROTEIN"/>
    <property type="match status" value="1"/>
</dbReference>
<gene>
    <name evidence="10" type="ORF">POM88_019036</name>
</gene>
<dbReference type="Pfam" id="PF00628">
    <property type="entry name" value="PHD"/>
    <property type="match status" value="1"/>
</dbReference>